<dbReference type="PANTHER" id="PTHR43792:SF16">
    <property type="entry name" value="N-ACETYLTRANSFERASE DOMAIN-CONTAINING PROTEIN"/>
    <property type="match status" value="1"/>
</dbReference>
<organism evidence="2 3">
    <name type="scientific">Streptomyces meridianus</name>
    <dbReference type="NCBI Taxonomy" id="2938945"/>
    <lineage>
        <taxon>Bacteria</taxon>
        <taxon>Bacillati</taxon>
        <taxon>Actinomycetota</taxon>
        <taxon>Actinomycetes</taxon>
        <taxon>Kitasatosporales</taxon>
        <taxon>Streptomycetaceae</taxon>
        <taxon>Streptomyces</taxon>
    </lineage>
</organism>
<dbReference type="InterPro" id="IPR051531">
    <property type="entry name" value="N-acetyltransferase"/>
</dbReference>
<feature type="domain" description="N-acetyltransferase" evidence="1">
    <location>
        <begin position="19"/>
        <end position="185"/>
    </location>
</feature>
<gene>
    <name evidence="2" type="ORF">M1E25_09375</name>
</gene>
<dbReference type="Pfam" id="PF13302">
    <property type="entry name" value="Acetyltransf_3"/>
    <property type="match status" value="1"/>
</dbReference>
<dbReference type="PANTHER" id="PTHR43792">
    <property type="entry name" value="GNAT FAMILY, PUTATIVE (AFU_ORTHOLOGUE AFUA_3G00765)-RELATED-RELATED"/>
    <property type="match status" value="1"/>
</dbReference>
<evidence type="ECO:0000259" key="1">
    <source>
        <dbReference type="PROSITE" id="PS51186"/>
    </source>
</evidence>
<sequence length="199" mass="21306">MSDPVQHLHVDAAGSAPALLLRPWEEGDLGWLAGAVRDPALRRWTRLRWESDADGRRWLEEQRHGWATGERLAFAVLEKGADGGADARPVGNVVLKRPGFDGTGAEVGYWTAASARGRGTAPRAVAALTAWAFETFAADGLAHVALIHQVDNPASCRVAEKAGYPLADVLPPHPPYPLEGHLHIRNAAADVNAPSGRAR</sequence>
<proteinExistence type="predicted"/>
<protein>
    <submittedName>
        <fullName evidence="2">GNAT family N-acetyltransferase</fullName>
    </submittedName>
</protein>
<keyword evidence="3" id="KW-1185">Reference proteome</keyword>
<dbReference type="SUPFAM" id="SSF55729">
    <property type="entry name" value="Acyl-CoA N-acyltransferases (Nat)"/>
    <property type="match status" value="1"/>
</dbReference>
<dbReference type="InterPro" id="IPR000182">
    <property type="entry name" value="GNAT_dom"/>
</dbReference>
<evidence type="ECO:0000313" key="2">
    <source>
        <dbReference type="EMBL" id="MCM2577562.1"/>
    </source>
</evidence>
<accession>A0ABT0X772</accession>
<dbReference type="Gene3D" id="3.40.630.30">
    <property type="match status" value="1"/>
</dbReference>
<comment type="caution">
    <text evidence="2">The sequence shown here is derived from an EMBL/GenBank/DDBJ whole genome shotgun (WGS) entry which is preliminary data.</text>
</comment>
<dbReference type="RefSeq" id="WP_251412522.1">
    <property type="nucleotide sequence ID" value="NZ_JAMQGM010000019.1"/>
</dbReference>
<dbReference type="Proteomes" id="UP001167160">
    <property type="component" value="Unassembled WGS sequence"/>
</dbReference>
<dbReference type="EMBL" id="JAMQGM010000019">
    <property type="protein sequence ID" value="MCM2577562.1"/>
    <property type="molecule type" value="Genomic_DNA"/>
</dbReference>
<name>A0ABT0X772_9ACTN</name>
<reference evidence="2" key="1">
    <citation type="journal article" date="2023" name="Int. J. Syst. Evol. Microbiol.">
        <title>Streptomyces meridianus sp. nov. isolated from brackish water of the Tagus estuary in Alcochete, Portugal.</title>
        <authorList>
            <person name="Santos J.D.N."/>
            <person name="Klimek D."/>
            <person name="Calusinska M."/>
            <person name="Lobo Da Cunha A."/>
            <person name="Catita J."/>
            <person name="Goncalves H."/>
            <person name="Gonzalez I."/>
            <person name="Reyes F."/>
            <person name="Lage O.M."/>
        </authorList>
    </citation>
    <scope>NUCLEOTIDE SEQUENCE</scope>
    <source>
        <strain evidence="2">MTZ3.1</strain>
    </source>
</reference>
<dbReference type="InterPro" id="IPR016181">
    <property type="entry name" value="Acyl_CoA_acyltransferase"/>
</dbReference>
<evidence type="ECO:0000313" key="3">
    <source>
        <dbReference type="Proteomes" id="UP001167160"/>
    </source>
</evidence>
<dbReference type="PROSITE" id="PS51186">
    <property type="entry name" value="GNAT"/>
    <property type="match status" value="1"/>
</dbReference>